<dbReference type="PROSITE" id="PS50885">
    <property type="entry name" value="HAMP"/>
    <property type="match status" value="1"/>
</dbReference>
<dbReference type="EMBL" id="AP009384">
    <property type="protein sequence ID" value="BAF90221.1"/>
    <property type="molecule type" value="Genomic_DNA"/>
</dbReference>
<evidence type="ECO:0000259" key="3">
    <source>
        <dbReference type="PROSITE" id="PS50885"/>
    </source>
</evidence>
<reference evidence="4 5" key="5">
    <citation type="journal article" date="2010" name="Appl. Environ. Microbiol.">
        <title>phrR-like gene praR of Azorhizobium caulinodans ORS571 is essential for symbiosis with Sesbania rostrata and is involved in expression of reb genes.</title>
        <authorList>
            <person name="Akiba N."/>
            <person name="Aono T."/>
            <person name="Toyazaki H."/>
            <person name="Sato S."/>
            <person name="Oyaizu H."/>
        </authorList>
    </citation>
    <scope>NUCLEOTIDE SEQUENCE [LARGE SCALE GENOMIC DNA]</scope>
    <source>
        <strain evidence="5">ATCC 43989 / DSM 5975 / JCM 20966 / LMG 6465 / NBRC 14845 / NCIMB 13405 / ORS 571</strain>
    </source>
</reference>
<accession>A8HSV7</accession>
<reference evidence="5" key="2">
    <citation type="submission" date="2007-04" db="EMBL/GenBank/DDBJ databases">
        <title>Complete genome sequence of the nitrogen-fixing bacterium Azorhizobium caulinodans ORS571.</title>
        <authorList>
            <person name="Lee K.B."/>
            <person name="Backer P.D."/>
            <person name="Aono T."/>
            <person name="Liu C.T."/>
            <person name="Suzuki S."/>
            <person name="Suzuki T."/>
            <person name="Kaneko T."/>
            <person name="Yamada M."/>
            <person name="Tabata S."/>
            <person name="Kupfer D.M."/>
            <person name="Najar F.Z."/>
            <person name="Wiley G.B."/>
            <person name="Roe B."/>
            <person name="Binnewies T."/>
            <person name="Ussery D."/>
            <person name="Vereecke D."/>
            <person name="Gevers D."/>
            <person name="Holsters M."/>
            <person name="Oyaizu H."/>
        </authorList>
    </citation>
    <scope>NUCLEOTIDE SEQUENCE [LARGE SCALE GENOMIC DNA]</scope>
    <source>
        <strain evidence="5">ATCC 43989 / DSM 5975 / JCM 20966 / LMG 6465 / NBRC 14845 / NCIMB 13405 / ORS 571</strain>
    </source>
</reference>
<dbReference type="Gene3D" id="6.10.340.10">
    <property type="match status" value="1"/>
</dbReference>
<sequence length="682" mass="74646">MLLRTRITLLVAAGFLVLLGCFGALFYMRDRMDAERLSAVVIQGQQALWRESVEVEASALDKSLDAFSASPELRAALLAGDRSAVVAGLNKLDVFSSGTPLIFEVLSEDREALLVQGTPQDRGLLDAGSMDRVLTGERITGLRQISADQILVVAARRISLPNGDNVILVLGRDARSAVTRFAGSIHAASSLLTLRGQLAAATDPNLWRQANLAISPRQALRDEIALSGRIYSVTSVPVGDITNSTVGALVSMVDNTESITYARRVRAIGITIGLGLALLGIVGLNAFLWYSFRPLERAIDVLQALSRGDTSVSLNYAGRDEIGRIAKALVSFRANVQELAETRRQRERVRRRQEMVISAELKALADAIDPQDRDQVLSLLTADTDRGEDELRRVARVLHDLSRRIVEQHTRLSSMVVELREALVTKTKLAGLQQELEIAAQVQLAILPRAFPPHPRIGVHGHMTPAREVGGDFYDYFLIDDSTLGFVVADVSGKGVPAALFMAISRTLLRSTAMFERSPAVSVRRLNDLLALENEQMLFVTLFYGVINLDTGKVSYVNAGHNLPYKITQANEVSVVPSTKGMAVAVMEGFVYEEGELYLSAGDTLFLYTDGVPEAFDIDEAPYGDERLAELLKEGAAHWPVPEMPERVLQSVRAFERGAPQADDITCLTLRYFGGNTRRHTL</sequence>
<evidence type="ECO:0000256" key="1">
    <source>
        <dbReference type="ARBA" id="ARBA00022801"/>
    </source>
</evidence>
<dbReference type="GO" id="GO:0016020">
    <property type="term" value="C:membrane"/>
    <property type="evidence" value="ECO:0007669"/>
    <property type="project" value="InterPro"/>
</dbReference>
<keyword evidence="2" id="KW-1133">Transmembrane helix</keyword>
<evidence type="ECO:0000313" key="5">
    <source>
        <dbReference type="Proteomes" id="UP000000270"/>
    </source>
</evidence>
<dbReference type="eggNOG" id="COG2208">
    <property type="taxonomic scope" value="Bacteria"/>
</dbReference>
<reference evidence="4 5" key="6">
    <citation type="journal article" date="2011" name="Appl. Environ. Microbiol.">
        <title>Involvement of the azorhizobial chromosome partition gene (parA) in the onset of bacteroid differentiation during Sesbania rostrata stem nodule development.</title>
        <authorList>
            <person name="Liu CT."/>
            <person name="Lee KB."/>
            <person name="Wang YS."/>
            <person name="Peng MH."/>
            <person name="Lee KT."/>
            <person name="Suzuki S."/>
            <person name="Suzuki T."/>
            <person name="Oyaizu H."/>
        </authorList>
    </citation>
    <scope>NUCLEOTIDE SEQUENCE [LARGE SCALE GENOMIC DNA]</scope>
    <source>
        <strain evidence="5">ATCC 43989 / DSM 5975 / JCM 20966 / LMG 6465 / NBRC 14845 / NCIMB 13405 / ORS 571</strain>
    </source>
</reference>
<dbReference type="SUPFAM" id="SSF81606">
    <property type="entry name" value="PP2C-like"/>
    <property type="match status" value="1"/>
</dbReference>
<dbReference type="InterPro" id="IPR001932">
    <property type="entry name" value="PPM-type_phosphatase-like_dom"/>
</dbReference>
<dbReference type="GO" id="GO:0016301">
    <property type="term" value="F:kinase activity"/>
    <property type="evidence" value="ECO:0007669"/>
    <property type="project" value="UniProtKB-KW"/>
</dbReference>
<organism evidence="4 5">
    <name type="scientific">Azorhizobium caulinodans (strain ATCC 43989 / DSM 5975 / JCM 20966 / LMG 6465 / NBRC 14845 / NCIMB 13405 / ORS 571)</name>
    <dbReference type="NCBI Taxonomy" id="438753"/>
    <lineage>
        <taxon>Bacteria</taxon>
        <taxon>Pseudomonadati</taxon>
        <taxon>Pseudomonadota</taxon>
        <taxon>Alphaproteobacteria</taxon>
        <taxon>Hyphomicrobiales</taxon>
        <taxon>Xanthobacteraceae</taxon>
        <taxon>Azorhizobium</taxon>
    </lineage>
</organism>
<dbReference type="SMART" id="SM00304">
    <property type="entry name" value="HAMP"/>
    <property type="match status" value="1"/>
</dbReference>
<dbReference type="GO" id="GO:0016791">
    <property type="term" value="F:phosphatase activity"/>
    <property type="evidence" value="ECO:0007669"/>
    <property type="project" value="TreeGrafter"/>
</dbReference>
<dbReference type="Pfam" id="PF00672">
    <property type="entry name" value="HAMP"/>
    <property type="match status" value="1"/>
</dbReference>
<keyword evidence="4" id="KW-0418">Kinase</keyword>
<dbReference type="PANTHER" id="PTHR43156">
    <property type="entry name" value="STAGE II SPORULATION PROTEIN E-RELATED"/>
    <property type="match status" value="1"/>
</dbReference>
<keyword evidence="1" id="KW-0378">Hydrolase</keyword>
<dbReference type="CDD" id="cd06225">
    <property type="entry name" value="HAMP"/>
    <property type="match status" value="1"/>
</dbReference>
<evidence type="ECO:0000313" key="4">
    <source>
        <dbReference type="EMBL" id="BAF90221.1"/>
    </source>
</evidence>
<dbReference type="SMART" id="SM00331">
    <property type="entry name" value="PP2C_SIG"/>
    <property type="match status" value="1"/>
</dbReference>
<reference evidence="4 5" key="1">
    <citation type="journal article" date="2007" name="Appl. Environ. Microbiol.">
        <title>Rhizobial factors required for stem nodule maturation and maintenance in Sesbania rostrata-Azorhizobium caulinodans ORS571 symbiosis.</title>
        <authorList>
            <person name="Suzuki S."/>
            <person name="Aono T."/>
            <person name="Lee KB."/>
            <person name="Suzuki T."/>
            <person name="Liu CT."/>
            <person name="Miwa H."/>
            <person name="Wakao S."/>
            <person name="Iki T."/>
            <person name="Oyaizu H."/>
        </authorList>
    </citation>
    <scope>NUCLEOTIDE SEQUENCE [LARGE SCALE GENOMIC DNA]</scope>
    <source>
        <strain evidence="5">ATCC 43989 / DSM 5975 / JCM 20966 / LMG 6465 / NBRC 14845 / NCIMB 13405 / ORS 571</strain>
    </source>
</reference>
<protein>
    <submittedName>
        <fullName evidence="4">Histidine kinase</fullName>
    </submittedName>
</protein>
<dbReference type="Pfam" id="PF07228">
    <property type="entry name" value="SpoIIE"/>
    <property type="match status" value="1"/>
</dbReference>
<reference evidence="4 5" key="4">
    <citation type="journal article" date="2009" name="Appl. Environ. Microbiol.">
        <title>Comparative genome-wide transcriptional profiling of Azorhizobium caulinodans ORS571 grown under free-living and symbiotic conditions.</title>
        <authorList>
            <person name="Tsukada S."/>
            <person name="Aono T."/>
            <person name="Akiba N."/>
            <person name="Lee KB."/>
            <person name="Liu CT."/>
            <person name="Toyazaki H."/>
            <person name="Oyaizu H."/>
        </authorList>
    </citation>
    <scope>NUCLEOTIDE SEQUENCE [LARGE SCALE GENOMIC DNA]</scope>
    <source>
        <strain evidence="5">ATCC 43989 / DSM 5975 / JCM 20966 / LMG 6465 / NBRC 14845 / NCIMB 13405 / ORS 571</strain>
    </source>
</reference>
<feature type="domain" description="HAMP" evidence="3">
    <location>
        <begin position="289"/>
        <end position="341"/>
    </location>
</feature>
<dbReference type="HOGENOM" id="CLU_013743_0_0_5"/>
<dbReference type="InterPro" id="IPR052016">
    <property type="entry name" value="Bact_Sigma-Reg"/>
</dbReference>
<dbReference type="PANTHER" id="PTHR43156:SF2">
    <property type="entry name" value="STAGE II SPORULATION PROTEIN E"/>
    <property type="match status" value="1"/>
</dbReference>
<keyword evidence="2" id="KW-0812">Transmembrane</keyword>
<dbReference type="KEGG" id="azc:AZC_4223"/>
<gene>
    <name evidence="4" type="ordered locus">AZC_4223</name>
</gene>
<dbReference type="RefSeq" id="WP_012172743.1">
    <property type="nucleotide sequence ID" value="NC_009937.1"/>
</dbReference>
<feature type="transmembrane region" description="Helical" evidence="2">
    <location>
        <begin position="267"/>
        <end position="290"/>
    </location>
</feature>
<name>A8HSV7_AZOC5</name>
<feature type="transmembrane region" description="Helical" evidence="2">
    <location>
        <begin position="6"/>
        <end position="28"/>
    </location>
</feature>
<dbReference type="Proteomes" id="UP000000270">
    <property type="component" value="Chromosome"/>
</dbReference>
<dbReference type="GO" id="GO:0007165">
    <property type="term" value="P:signal transduction"/>
    <property type="evidence" value="ECO:0007669"/>
    <property type="project" value="InterPro"/>
</dbReference>
<keyword evidence="2" id="KW-0472">Membrane</keyword>
<dbReference type="InterPro" id="IPR003660">
    <property type="entry name" value="HAMP_dom"/>
</dbReference>
<dbReference type="SUPFAM" id="SSF158472">
    <property type="entry name" value="HAMP domain-like"/>
    <property type="match status" value="1"/>
</dbReference>
<dbReference type="Gene3D" id="3.60.40.10">
    <property type="entry name" value="PPM-type phosphatase domain"/>
    <property type="match status" value="1"/>
</dbReference>
<evidence type="ECO:0000256" key="2">
    <source>
        <dbReference type="SAM" id="Phobius"/>
    </source>
</evidence>
<dbReference type="STRING" id="438753.AZC_4223"/>
<keyword evidence="4" id="KW-0808">Transferase</keyword>
<proteinExistence type="predicted"/>
<keyword evidence="5" id="KW-1185">Reference proteome</keyword>
<dbReference type="AlphaFoldDB" id="A8HSV7"/>
<reference evidence="4 5" key="3">
    <citation type="journal article" date="2008" name="BMC Genomics">
        <title>The genome of the versatile nitrogen fixer Azorhizobium caulinodans ORS571.</title>
        <authorList>
            <person name="Lee KB."/>
            <person name="Backer P.D."/>
            <person name="Aono T."/>
            <person name="Liu CT."/>
            <person name="Suzuki S."/>
            <person name="Suzuki T."/>
            <person name="Kaneko T."/>
            <person name="Yamada M."/>
            <person name="Tabata S."/>
            <person name="Kupfer D.M."/>
            <person name="Najar F.Z."/>
            <person name="Wiley G.B."/>
            <person name="Roe B."/>
            <person name="Binnewies T.T."/>
            <person name="Ussery D.W."/>
            <person name="D'Haeze W."/>
            <person name="Herder J.D."/>
            <person name="Gevers D."/>
            <person name="Vereecke D."/>
            <person name="Holsters M."/>
            <person name="Oyaizu H."/>
        </authorList>
    </citation>
    <scope>NUCLEOTIDE SEQUENCE [LARGE SCALE GENOMIC DNA]</scope>
    <source>
        <strain evidence="5">ATCC 43989 / DSM 5975 / JCM 20966 / LMG 6465 / NBRC 14845 / NCIMB 13405 / ORS 571</strain>
    </source>
</reference>
<dbReference type="PROSITE" id="PS51257">
    <property type="entry name" value="PROKAR_LIPOPROTEIN"/>
    <property type="match status" value="1"/>
</dbReference>
<dbReference type="InterPro" id="IPR036457">
    <property type="entry name" value="PPM-type-like_dom_sf"/>
</dbReference>